<accession>U5DKG0</accession>
<sequence>MFGVVLYPSCLERVELSCGIVERSTVRWGNMAQCEHKISQIPAEIPALPL</sequence>
<keyword evidence="2" id="KW-1185">Reference proteome</keyword>
<dbReference type="Proteomes" id="UP000016960">
    <property type="component" value="Unassembled WGS sequence"/>
</dbReference>
<organism evidence="1 2">
    <name type="scientific">Rubidibacter lacunae KORDI 51-2</name>
    <dbReference type="NCBI Taxonomy" id="582515"/>
    <lineage>
        <taxon>Bacteria</taxon>
        <taxon>Bacillati</taxon>
        <taxon>Cyanobacteriota</taxon>
        <taxon>Cyanophyceae</taxon>
        <taxon>Oscillatoriophycideae</taxon>
        <taxon>Chroococcales</taxon>
        <taxon>Aphanothecaceae</taxon>
        <taxon>Rubidibacter</taxon>
    </lineage>
</organism>
<name>U5DKG0_9CHRO</name>
<reference evidence="1 2" key="1">
    <citation type="submission" date="2013-05" db="EMBL/GenBank/DDBJ databases">
        <title>Draft genome sequence of Rubidibacter lacunae KORDI 51-2.</title>
        <authorList>
            <person name="Choi D.H."/>
            <person name="Noh J.H."/>
            <person name="Kwon K.-K."/>
            <person name="Lee J.-H."/>
            <person name="Ryu J.-Y."/>
        </authorList>
    </citation>
    <scope>NUCLEOTIDE SEQUENCE [LARGE SCALE GENOMIC DNA]</scope>
    <source>
        <strain evidence="1 2">KORDI 51-2</strain>
    </source>
</reference>
<gene>
    <name evidence="1" type="ORF">KR51_00019710</name>
</gene>
<dbReference type="InParanoid" id="U5DKG0"/>
<dbReference type="EMBL" id="ASSJ01000049">
    <property type="protein sequence ID" value="ERN41402.1"/>
    <property type="molecule type" value="Genomic_DNA"/>
</dbReference>
<protein>
    <submittedName>
        <fullName evidence="1">Uncharacterized protein</fullName>
    </submittedName>
</protein>
<dbReference type="STRING" id="582515.KR51_00019710"/>
<evidence type="ECO:0000313" key="1">
    <source>
        <dbReference type="EMBL" id="ERN41402.1"/>
    </source>
</evidence>
<proteinExistence type="predicted"/>
<evidence type="ECO:0000313" key="2">
    <source>
        <dbReference type="Proteomes" id="UP000016960"/>
    </source>
</evidence>
<dbReference type="AlphaFoldDB" id="U5DKG0"/>
<comment type="caution">
    <text evidence="1">The sequence shown here is derived from an EMBL/GenBank/DDBJ whole genome shotgun (WGS) entry which is preliminary data.</text>
</comment>